<dbReference type="Proteomes" id="UP000054387">
    <property type="component" value="Unassembled WGS sequence"/>
</dbReference>
<reference evidence="2 3" key="1">
    <citation type="submission" date="2015-12" db="EMBL/GenBank/DDBJ databases">
        <title>Haloprofundus marisrubri gen. nov., sp. nov., an extremely halophilic archaeon isolated from the Discovery deep brine-seawater interface in the Red Sea.</title>
        <authorList>
            <person name="Zhang G."/>
            <person name="Stingl U."/>
            <person name="Rashid M."/>
        </authorList>
    </citation>
    <scope>NUCLEOTIDE SEQUENCE [LARGE SCALE GENOMIC DNA]</scope>
    <source>
        <strain evidence="2 3">SB9</strain>
    </source>
</reference>
<dbReference type="EMBL" id="LOPU01000018">
    <property type="protein sequence ID" value="KTG09875.1"/>
    <property type="molecule type" value="Genomic_DNA"/>
</dbReference>
<sequence>MGKTIRVSEEFHELVSAHKGSDETMEETLRRMVGGPDPRVLASMGLIDSDTDEESAETMRDAIERRRSGESDRRKRLRERFDANADTSE</sequence>
<organism evidence="2 3">
    <name type="scientific">Haloprofundus marisrubri</name>
    <dbReference type="NCBI Taxonomy" id="1514971"/>
    <lineage>
        <taxon>Archaea</taxon>
        <taxon>Methanobacteriati</taxon>
        <taxon>Methanobacteriota</taxon>
        <taxon>Stenosarchaea group</taxon>
        <taxon>Halobacteria</taxon>
        <taxon>Halobacteriales</taxon>
        <taxon>Haloferacaceae</taxon>
        <taxon>Haloprofundus</taxon>
    </lineage>
</organism>
<evidence type="ECO:0000256" key="1">
    <source>
        <dbReference type="SAM" id="MobiDB-lite"/>
    </source>
</evidence>
<evidence type="ECO:0000313" key="2">
    <source>
        <dbReference type="EMBL" id="KTG09875.1"/>
    </source>
</evidence>
<keyword evidence="3" id="KW-1185">Reference proteome</keyword>
<dbReference type="OrthoDB" id="9187at2157"/>
<feature type="compositionally biased region" description="Basic and acidic residues" evidence="1">
    <location>
        <begin position="57"/>
        <end position="83"/>
    </location>
</feature>
<evidence type="ECO:0008006" key="4">
    <source>
        <dbReference type="Google" id="ProtNLM"/>
    </source>
</evidence>
<proteinExistence type="predicted"/>
<accession>A0A0W1RAU5</accession>
<dbReference type="RefSeq" id="WP_058581230.1">
    <property type="nucleotide sequence ID" value="NZ_LOPU01000018.1"/>
</dbReference>
<evidence type="ECO:0000313" key="3">
    <source>
        <dbReference type="Proteomes" id="UP000054387"/>
    </source>
</evidence>
<gene>
    <name evidence="2" type="ORF">AUR64_09620</name>
</gene>
<dbReference type="AlphaFoldDB" id="A0A0W1RAU5"/>
<dbReference type="STRING" id="1514971.AUR64_09620"/>
<name>A0A0W1RAU5_9EURY</name>
<protein>
    <recommendedName>
        <fullName evidence="4">Antitoxin</fullName>
    </recommendedName>
</protein>
<feature type="region of interest" description="Disordered" evidence="1">
    <location>
        <begin position="48"/>
        <end position="89"/>
    </location>
</feature>
<comment type="caution">
    <text evidence="2">The sequence shown here is derived from an EMBL/GenBank/DDBJ whole genome shotgun (WGS) entry which is preliminary data.</text>
</comment>